<evidence type="ECO:0000259" key="2">
    <source>
        <dbReference type="Pfam" id="PF22570"/>
    </source>
</evidence>
<evidence type="ECO:0000256" key="1">
    <source>
        <dbReference type="SAM" id="Phobius"/>
    </source>
</evidence>
<dbReference type="EMBL" id="CP162599">
    <property type="protein sequence ID" value="XDK31942.1"/>
    <property type="molecule type" value="Genomic_DNA"/>
</dbReference>
<sequence>MRQRIMLGAVFLFFGVGFLLHQMDVWNFPQILGDWWPVILIGIGLLIIDRTSWVFSVILIIIGVVFLLERVADVNLGVFIGPIILIFIGLVIIFARGNRTKQIHKEQDINSFHFFSGADIRSESKEFKGGNLSTVFGGATVDLRDIELHEAGATLELSAIFGGIELKLPENIRVQVKGTPILGGIENKLRPISKEAATGPVLQINYFAMFGGIEIRH</sequence>
<reference evidence="3" key="1">
    <citation type="submission" date="2024-07" db="EMBL/GenBank/DDBJ databases">
        <title>Halotolerant mesophilic bacterium Ornithinibacillus sp. 4-3, sp. nov., isolated from soil.</title>
        <authorList>
            <person name="Sidarenka A.V."/>
            <person name="Guliayeva D.E."/>
            <person name="Leanovich S.I."/>
            <person name="Hileuskaya K.S."/>
            <person name="Akhremchuk A.E."/>
            <person name="Sikolenko M.A."/>
            <person name="Valentovich L.N."/>
        </authorList>
    </citation>
    <scope>NUCLEOTIDE SEQUENCE</scope>
    <source>
        <strain evidence="3">4-3</strain>
    </source>
</reference>
<dbReference type="RefSeq" id="WP_368652666.1">
    <property type="nucleotide sequence ID" value="NZ_CP162599.1"/>
</dbReference>
<dbReference type="PANTHER" id="PTHR40763:SF5">
    <property type="entry name" value="MEMBRANE PROTEIN"/>
    <property type="match status" value="1"/>
</dbReference>
<feature type="transmembrane region" description="Helical" evidence="1">
    <location>
        <begin position="32"/>
        <end position="48"/>
    </location>
</feature>
<dbReference type="PANTHER" id="PTHR40763">
    <property type="entry name" value="MEMBRANE PROTEIN-RELATED"/>
    <property type="match status" value="1"/>
</dbReference>
<organism evidence="3">
    <name type="scientific">Ornithinibacillus sp. 4-3</name>
    <dbReference type="NCBI Taxonomy" id="3231488"/>
    <lineage>
        <taxon>Bacteria</taxon>
        <taxon>Bacillati</taxon>
        <taxon>Bacillota</taxon>
        <taxon>Bacilli</taxon>
        <taxon>Bacillales</taxon>
        <taxon>Bacillaceae</taxon>
        <taxon>Ornithinibacillus</taxon>
    </lineage>
</organism>
<dbReference type="Pfam" id="PF22570">
    <property type="entry name" value="LiaF-TM"/>
    <property type="match status" value="1"/>
</dbReference>
<keyword evidence="1" id="KW-0812">Transmembrane</keyword>
<accession>A0AB39HMQ5</accession>
<evidence type="ECO:0000313" key="3">
    <source>
        <dbReference type="EMBL" id="XDK31942.1"/>
    </source>
</evidence>
<name>A0AB39HMQ5_9BACI</name>
<keyword evidence="1" id="KW-0472">Membrane</keyword>
<feature type="domain" description="LiaF transmembrane" evidence="2">
    <location>
        <begin position="7"/>
        <end position="98"/>
    </location>
</feature>
<gene>
    <name evidence="3" type="ORF">AB4Y30_13010</name>
</gene>
<dbReference type="AlphaFoldDB" id="A0AB39HMQ5"/>
<feature type="transmembrane region" description="Helical" evidence="1">
    <location>
        <begin position="53"/>
        <end position="72"/>
    </location>
</feature>
<proteinExistence type="predicted"/>
<feature type="transmembrane region" description="Helical" evidence="1">
    <location>
        <begin position="78"/>
        <end position="95"/>
    </location>
</feature>
<keyword evidence="1" id="KW-1133">Transmembrane helix</keyword>
<protein>
    <submittedName>
        <fullName evidence="3">DUF5668 domain-containing protein</fullName>
    </submittedName>
</protein>
<dbReference type="InterPro" id="IPR054331">
    <property type="entry name" value="LiaF_TM"/>
</dbReference>